<dbReference type="EMBL" id="AP019860">
    <property type="protein sequence ID" value="BBM87133.1"/>
    <property type="molecule type" value="Genomic_DNA"/>
</dbReference>
<feature type="coiled-coil region" evidence="1">
    <location>
        <begin position="6"/>
        <end position="49"/>
    </location>
</feature>
<accession>A0A5S9IS44</accession>
<name>A0A5S9IS44_UABAM</name>
<gene>
    <name evidence="2" type="ORF">UABAM_05536</name>
</gene>
<keyword evidence="1" id="KW-0175">Coiled coil</keyword>
<evidence type="ECO:0000313" key="3">
    <source>
        <dbReference type="Proteomes" id="UP000326354"/>
    </source>
</evidence>
<keyword evidence="3" id="KW-1185">Reference proteome</keyword>
<protein>
    <submittedName>
        <fullName evidence="2">Uncharacterized protein</fullName>
    </submittedName>
</protein>
<proteinExistence type="predicted"/>
<dbReference type="Proteomes" id="UP000326354">
    <property type="component" value="Chromosome"/>
</dbReference>
<dbReference type="RefSeq" id="WP_151971161.1">
    <property type="nucleotide sequence ID" value="NZ_AP019860.1"/>
</dbReference>
<dbReference type="AlphaFoldDB" id="A0A5S9IS44"/>
<evidence type="ECO:0000313" key="2">
    <source>
        <dbReference type="EMBL" id="BBM87133.1"/>
    </source>
</evidence>
<dbReference type="KEGG" id="uam:UABAM_05536"/>
<feature type="coiled-coil region" evidence="1">
    <location>
        <begin position="129"/>
        <end position="170"/>
    </location>
</feature>
<organism evidence="2 3">
    <name type="scientific">Uabimicrobium amorphum</name>
    <dbReference type="NCBI Taxonomy" id="2596890"/>
    <lineage>
        <taxon>Bacteria</taxon>
        <taxon>Pseudomonadati</taxon>
        <taxon>Planctomycetota</taxon>
        <taxon>Candidatus Uabimicrobiia</taxon>
        <taxon>Candidatus Uabimicrobiales</taxon>
        <taxon>Candidatus Uabimicrobiaceae</taxon>
        <taxon>Candidatus Uabimicrobium</taxon>
    </lineage>
</organism>
<sequence length="247" mass="28977">MTAKSIAKIKESIRLTEKRLKKSKNANEIVSLKKKLKNLGKQLREIQSNRGKDILKKIEVLLAQKRFVEVSQLFANIHSYTNQFEREELNYFQNLWQKFDEMKSQTEQQPSPQKANDVLHSDIKDLSKTQEYISEIQNLKAELQHAQENNENLQTQITSLRQELTTTKEANTLTAVVISHSFNHEKTAVLPEVCEMIEFFMKQFKKSSRLNDGYLDNIVDLVLANYHSIVQPYQQIMEDYNDKRKTR</sequence>
<reference evidence="2 3" key="1">
    <citation type="submission" date="2019-08" db="EMBL/GenBank/DDBJ databases">
        <title>Complete genome sequence of Candidatus Uab amorphum.</title>
        <authorList>
            <person name="Shiratori T."/>
            <person name="Suzuki S."/>
            <person name="Kakizawa Y."/>
            <person name="Ishida K."/>
        </authorList>
    </citation>
    <scope>NUCLEOTIDE SEQUENCE [LARGE SCALE GENOMIC DNA]</scope>
    <source>
        <strain evidence="2 3">SRT547</strain>
    </source>
</reference>
<evidence type="ECO:0000256" key="1">
    <source>
        <dbReference type="SAM" id="Coils"/>
    </source>
</evidence>